<reference evidence="4 5" key="1">
    <citation type="submission" date="2020-12" db="EMBL/GenBank/DDBJ databases">
        <title>Novel Thalassolituus-related marine hydrocarbonoclastic bacteria mediated algae-derived hydrocarbons mineralization in twilight zone of the northern South China Sea.</title>
        <authorList>
            <person name="Dong C."/>
        </authorList>
    </citation>
    <scope>NUCLEOTIDE SEQUENCE [LARGE SCALE GENOMIC DNA]</scope>
    <source>
        <strain evidence="4 5">IMCC1826</strain>
    </source>
</reference>
<protein>
    <submittedName>
        <fullName evidence="4">EAL domain-containing protein</fullName>
    </submittedName>
</protein>
<name>A0ABS7ZXU2_9GAMM</name>
<dbReference type="Gene3D" id="3.20.20.450">
    <property type="entry name" value="EAL domain"/>
    <property type="match status" value="1"/>
</dbReference>
<feature type="domain" description="Response regulatory" evidence="2">
    <location>
        <begin position="24"/>
        <end position="148"/>
    </location>
</feature>
<dbReference type="InterPro" id="IPR011006">
    <property type="entry name" value="CheY-like_superfamily"/>
</dbReference>
<dbReference type="CDD" id="cd01948">
    <property type="entry name" value="EAL"/>
    <property type="match status" value="1"/>
</dbReference>
<feature type="modified residue" description="4-aspartylphosphate" evidence="1">
    <location>
        <position position="79"/>
    </location>
</feature>
<evidence type="ECO:0000256" key="1">
    <source>
        <dbReference type="PROSITE-ProRule" id="PRU00169"/>
    </source>
</evidence>
<dbReference type="Pfam" id="PF11849">
    <property type="entry name" value="DUF3369"/>
    <property type="match status" value="1"/>
</dbReference>
<dbReference type="InterPro" id="IPR043128">
    <property type="entry name" value="Rev_trsase/Diguanyl_cyclase"/>
</dbReference>
<dbReference type="Pfam" id="PF00072">
    <property type="entry name" value="Response_reg"/>
    <property type="match status" value="1"/>
</dbReference>
<dbReference type="SUPFAM" id="SSF55073">
    <property type="entry name" value="Nucleotide cyclase"/>
    <property type="match status" value="1"/>
</dbReference>
<dbReference type="SUPFAM" id="SSF141868">
    <property type="entry name" value="EAL domain-like"/>
    <property type="match status" value="1"/>
</dbReference>
<evidence type="ECO:0000313" key="5">
    <source>
        <dbReference type="Proteomes" id="UP000714380"/>
    </source>
</evidence>
<comment type="caution">
    <text evidence="4">The sequence shown here is derived from an EMBL/GenBank/DDBJ whole genome shotgun (WGS) entry which is preliminary data.</text>
</comment>
<keyword evidence="5" id="KW-1185">Reference proteome</keyword>
<dbReference type="InterPro" id="IPR029787">
    <property type="entry name" value="Nucleotide_cyclase"/>
</dbReference>
<dbReference type="Pfam" id="PF00563">
    <property type="entry name" value="EAL"/>
    <property type="match status" value="1"/>
</dbReference>
<dbReference type="PANTHER" id="PTHR33121">
    <property type="entry name" value="CYCLIC DI-GMP PHOSPHODIESTERASE PDEF"/>
    <property type="match status" value="1"/>
</dbReference>
<dbReference type="InterPro" id="IPR050706">
    <property type="entry name" value="Cyclic-di-GMP_PDE-like"/>
</dbReference>
<dbReference type="Proteomes" id="UP000714380">
    <property type="component" value="Unassembled WGS sequence"/>
</dbReference>
<dbReference type="InterPro" id="IPR000160">
    <property type="entry name" value="GGDEF_dom"/>
</dbReference>
<dbReference type="RefSeq" id="WP_225677037.1">
    <property type="nucleotide sequence ID" value="NZ_JAEDAH010000102.1"/>
</dbReference>
<evidence type="ECO:0000313" key="4">
    <source>
        <dbReference type="EMBL" id="MCA6065266.1"/>
    </source>
</evidence>
<dbReference type="PROSITE" id="PS50883">
    <property type="entry name" value="EAL"/>
    <property type="match status" value="1"/>
</dbReference>
<gene>
    <name evidence="4" type="ORF">I9W95_16845</name>
</gene>
<dbReference type="SMART" id="SM00052">
    <property type="entry name" value="EAL"/>
    <property type="match status" value="1"/>
</dbReference>
<evidence type="ECO:0000259" key="2">
    <source>
        <dbReference type="PROSITE" id="PS50110"/>
    </source>
</evidence>
<dbReference type="InterPro" id="IPR021800">
    <property type="entry name" value="DUF3369"/>
</dbReference>
<dbReference type="SMART" id="SM00267">
    <property type="entry name" value="GGDEF"/>
    <property type="match status" value="1"/>
</dbReference>
<accession>A0ABS7ZXU2</accession>
<dbReference type="Gene3D" id="3.30.70.270">
    <property type="match status" value="1"/>
</dbReference>
<dbReference type="InterPro" id="IPR035919">
    <property type="entry name" value="EAL_sf"/>
</dbReference>
<dbReference type="PROSITE" id="PS50110">
    <property type="entry name" value="RESPONSE_REGULATORY"/>
    <property type="match status" value="1"/>
</dbReference>
<dbReference type="SMART" id="SM00448">
    <property type="entry name" value="REC"/>
    <property type="match status" value="1"/>
</dbReference>
<dbReference type="Gene3D" id="3.40.50.2300">
    <property type="match status" value="1"/>
</dbReference>
<organism evidence="4 5">
    <name type="scientific">Thalassolituus marinus</name>
    <dbReference type="NCBI Taxonomy" id="671053"/>
    <lineage>
        <taxon>Bacteria</taxon>
        <taxon>Pseudomonadati</taxon>
        <taxon>Pseudomonadota</taxon>
        <taxon>Gammaproteobacteria</taxon>
        <taxon>Oceanospirillales</taxon>
        <taxon>Oceanospirillaceae</taxon>
        <taxon>Thalassolituus</taxon>
    </lineage>
</organism>
<dbReference type="SUPFAM" id="SSF52172">
    <property type="entry name" value="CheY-like"/>
    <property type="match status" value="1"/>
</dbReference>
<feature type="domain" description="EAL" evidence="3">
    <location>
        <begin position="482"/>
        <end position="735"/>
    </location>
</feature>
<dbReference type="EMBL" id="JAEDAH010000102">
    <property type="protein sequence ID" value="MCA6065266.1"/>
    <property type="molecule type" value="Genomic_DNA"/>
</dbReference>
<dbReference type="PANTHER" id="PTHR33121:SF70">
    <property type="entry name" value="SIGNALING PROTEIN YKOW"/>
    <property type="match status" value="1"/>
</dbReference>
<proteinExistence type="predicted"/>
<dbReference type="InterPro" id="IPR001633">
    <property type="entry name" value="EAL_dom"/>
</dbReference>
<sequence>MDSELFEYADSPPDEPVLAAEDWIILSVEDDPTFQATICHALKDCQHDGRPVTVLTASSAQEAVETLSTTDNIALILLDVVMEADDAGLRLVKSVRDVLGDNCMRIVLLTGEPGMAPQAEVMAQYDIDEYWSKSDISQEKLIGVVNSNLRTWNFMNELRRARTGLQLILDASRSLYSKHSLTEFSHGVLKSISDIIGLTRGGIVCGVLLPARTPIDAAVLASTGVYADKHIDHIRDSELVRFQKGIDTAIGDGAHYFGADFTVLFFATHEIDGSGYIVIVDSAIRLSEFHINLLKVFSENVRSGFANVALINRVSSLAYYDEKLGILNRNGLLRELGNMSRSERSNALLLLFSIDDFQTMMIAFGEQYCDNLLISLVEEMSERLPETLVLSTRAPGSFAVICDAHLKADLEQLISRRMIMIQLRGALHHLRLTYALTELKYLEEAGAQEVLYLAESVLSDALGKGAPFMQYQDNYRSLVTSSYLMLQEVQRAIVNDEFTIHLQPKVRLHDASVVGFEALVRWQQADGSYIPPDMFIPLAEASGLISELDRQVMLKTLDAINVLKASGYALPVAFNAAVADLESPDYVDNVFSAMSDRKVDAQLLDIEITESSAMRDYETHEASLRRLISKGVSVSIDDFGTGYSSLAHVARLAATTLKIDRSFVQGLETSDSDRHVVEMVARLGRSFGYSVVAEGVETDAQRRMLLDAGCHIGQGYFYARPMPLQIAIEWLKDQEVAAK</sequence>
<keyword evidence="1" id="KW-0597">Phosphoprotein</keyword>
<evidence type="ECO:0000259" key="3">
    <source>
        <dbReference type="PROSITE" id="PS50883"/>
    </source>
</evidence>
<dbReference type="InterPro" id="IPR001789">
    <property type="entry name" value="Sig_transdc_resp-reg_receiver"/>
</dbReference>